<dbReference type="EMBL" id="BMHQ01000001">
    <property type="protein sequence ID" value="GGE05393.1"/>
    <property type="molecule type" value="Genomic_DNA"/>
</dbReference>
<protein>
    <recommendedName>
        <fullName evidence="4">Sporulation lipoprotein YhcN/YlaJ (Spore_YhcN_YlaJ)</fullName>
    </recommendedName>
</protein>
<evidence type="ECO:0008006" key="4">
    <source>
        <dbReference type="Google" id="ProtNLM"/>
    </source>
</evidence>
<gene>
    <name evidence="2" type="ORF">GCM10011571_03100</name>
</gene>
<dbReference type="PROSITE" id="PS51257">
    <property type="entry name" value="PROKAR_LIPOPROTEIN"/>
    <property type="match status" value="1"/>
</dbReference>
<feature type="region of interest" description="Disordered" evidence="1">
    <location>
        <begin position="26"/>
        <end position="45"/>
    </location>
</feature>
<reference evidence="2" key="1">
    <citation type="journal article" date="2014" name="Int. J. Syst. Evol. Microbiol.">
        <title>Complete genome sequence of Corynebacterium casei LMG S-19264T (=DSM 44701T), isolated from a smear-ripened cheese.</title>
        <authorList>
            <consortium name="US DOE Joint Genome Institute (JGI-PGF)"/>
            <person name="Walter F."/>
            <person name="Albersmeier A."/>
            <person name="Kalinowski J."/>
            <person name="Ruckert C."/>
        </authorList>
    </citation>
    <scope>NUCLEOTIDE SEQUENCE</scope>
    <source>
        <strain evidence="2">CGMCC 1.15179</strain>
    </source>
</reference>
<sequence length="162" mass="18666">MRRLLIWFLLFTIFGLGLTACTSPLGTDEGPESTHPQAQQKGKFRFQTDNYRYMTDDGRHGITNRNPNLRVGEWSRPSTGGDERRIREKVKQIKGVRDAKVSITGGHAAIRVIPDAGFPKDKYEELQEHVLREATFLMPRYEIRVRVGMSKWNPMRFFNKGA</sequence>
<dbReference type="AlphaFoldDB" id="A0A8J2VD58"/>
<name>A0A8J2VD58_9BACL</name>
<dbReference type="Proteomes" id="UP000625210">
    <property type="component" value="Unassembled WGS sequence"/>
</dbReference>
<reference evidence="2" key="2">
    <citation type="submission" date="2020-09" db="EMBL/GenBank/DDBJ databases">
        <authorList>
            <person name="Sun Q."/>
            <person name="Zhou Y."/>
        </authorList>
    </citation>
    <scope>NUCLEOTIDE SEQUENCE</scope>
    <source>
        <strain evidence="2">CGMCC 1.15179</strain>
    </source>
</reference>
<keyword evidence="3" id="KW-1185">Reference proteome</keyword>
<accession>A0A8J2VD58</accession>
<evidence type="ECO:0000256" key="1">
    <source>
        <dbReference type="SAM" id="MobiDB-lite"/>
    </source>
</evidence>
<evidence type="ECO:0000313" key="2">
    <source>
        <dbReference type="EMBL" id="GGE05393.1"/>
    </source>
</evidence>
<dbReference type="RefSeq" id="WP_188646159.1">
    <property type="nucleotide sequence ID" value="NZ_BMHQ01000001.1"/>
</dbReference>
<proteinExistence type="predicted"/>
<comment type="caution">
    <text evidence="2">The sequence shown here is derived from an EMBL/GenBank/DDBJ whole genome shotgun (WGS) entry which is preliminary data.</text>
</comment>
<evidence type="ECO:0000313" key="3">
    <source>
        <dbReference type="Proteomes" id="UP000625210"/>
    </source>
</evidence>
<organism evidence="2 3">
    <name type="scientific">Marinithermofilum abyssi</name>
    <dbReference type="NCBI Taxonomy" id="1571185"/>
    <lineage>
        <taxon>Bacteria</taxon>
        <taxon>Bacillati</taxon>
        <taxon>Bacillota</taxon>
        <taxon>Bacilli</taxon>
        <taxon>Bacillales</taxon>
        <taxon>Thermoactinomycetaceae</taxon>
        <taxon>Marinithermofilum</taxon>
    </lineage>
</organism>